<dbReference type="EMBL" id="WAIE01000003">
    <property type="protein sequence ID" value="KAB1441878.1"/>
    <property type="molecule type" value="Genomic_DNA"/>
</dbReference>
<keyword evidence="8" id="KW-0963">Cytoplasm</keyword>
<dbReference type="InterPro" id="IPR002305">
    <property type="entry name" value="aa-tRNA-synth_Ic"/>
</dbReference>
<feature type="domain" description="Tyrosine--tRNA ligase SYY-like C-terminal" evidence="10">
    <location>
        <begin position="361"/>
        <end position="424"/>
    </location>
</feature>
<dbReference type="EC" id="6.1.1.1" evidence="8"/>
<feature type="short sequence motif" description="'HIGH' region" evidence="8">
    <location>
        <begin position="39"/>
        <end position="48"/>
    </location>
</feature>
<feature type="short sequence motif" description="'KMSKS' region" evidence="8">
    <location>
        <begin position="236"/>
        <end position="240"/>
    </location>
</feature>
<keyword evidence="4 9" id="KW-0694">RNA-binding</keyword>
<comment type="catalytic activity">
    <reaction evidence="7 8">
        <text>tRNA(Tyr) + L-tyrosine + ATP = L-tyrosyl-tRNA(Tyr) + AMP + diphosphate + H(+)</text>
        <dbReference type="Rhea" id="RHEA:10220"/>
        <dbReference type="Rhea" id="RHEA-COMP:9706"/>
        <dbReference type="Rhea" id="RHEA-COMP:9707"/>
        <dbReference type="ChEBI" id="CHEBI:15378"/>
        <dbReference type="ChEBI" id="CHEBI:30616"/>
        <dbReference type="ChEBI" id="CHEBI:33019"/>
        <dbReference type="ChEBI" id="CHEBI:58315"/>
        <dbReference type="ChEBI" id="CHEBI:78442"/>
        <dbReference type="ChEBI" id="CHEBI:78536"/>
        <dbReference type="ChEBI" id="CHEBI:456215"/>
        <dbReference type="EC" id="6.1.1.1"/>
    </reaction>
</comment>
<dbReference type="RefSeq" id="WP_151150970.1">
    <property type="nucleotide sequence ID" value="NZ_WAIE01000003.1"/>
</dbReference>
<dbReference type="Gene3D" id="3.40.50.620">
    <property type="entry name" value="HUPs"/>
    <property type="match status" value="1"/>
</dbReference>
<dbReference type="Gene3D" id="1.10.240.10">
    <property type="entry name" value="Tyrosyl-Transfer RNA Synthetase"/>
    <property type="match status" value="1"/>
</dbReference>
<dbReference type="HAMAP" id="MF_02006">
    <property type="entry name" value="Tyr_tRNA_synth_type1"/>
    <property type="match status" value="1"/>
</dbReference>
<dbReference type="CDD" id="cd00165">
    <property type="entry name" value="S4"/>
    <property type="match status" value="1"/>
</dbReference>
<dbReference type="Pfam" id="PF00579">
    <property type="entry name" value="tRNA-synt_1b"/>
    <property type="match status" value="1"/>
</dbReference>
<evidence type="ECO:0000259" key="10">
    <source>
        <dbReference type="Pfam" id="PF22421"/>
    </source>
</evidence>
<feature type="binding site" evidence="8">
    <location>
        <position position="175"/>
    </location>
    <ligand>
        <name>L-tyrosine</name>
        <dbReference type="ChEBI" id="CHEBI:58315"/>
    </ligand>
</feature>
<keyword evidence="2 8" id="KW-0547">Nucleotide-binding</keyword>
<comment type="function">
    <text evidence="8">Catalyzes the attachment of tyrosine to tRNA(Tyr) in a two-step reaction: tyrosine is first activated by ATP to form Tyr-AMP and then transferred to the acceptor end of tRNA(Tyr).</text>
</comment>
<dbReference type="GO" id="GO:0005829">
    <property type="term" value="C:cytosol"/>
    <property type="evidence" value="ECO:0007669"/>
    <property type="project" value="TreeGrafter"/>
</dbReference>
<feature type="binding site" evidence="8">
    <location>
        <position position="171"/>
    </location>
    <ligand>
        <name>L-tyrosine</name>
        <dbReference type="ChEBI" id="CHEBI:58315"/>
    </ligand>
</feature>
<comment type="caution">
    <text evidence="11">The sequence shown here is derived from an EMBL/GenBank/DDBJ whole genome shotgun (WGS) entry which is preliminary data.</text>
</comment>
<dbReference type="InterPro" id="IPR036986">
    <property type="entry name" value="S4_RNA-bd_sf"/>
</dbReference>
<evidence type="ECO:0000256" key="1">
    <source>
        <dbReference type="ARBA" id="ARBA00022598"/>
    </source>
</evidence>
<name>A0A6N6N2J5_9BACT</name>
<keyword evidence="1 8" id="KW-0436">Ligase</keyword>
<dbReference type="PROSITE" id="PS00178">
    <property type="entry name" value="AA_TRNA_LIGASE_I"/>
    <property type="match status" value="1"/>
</dbReference>
<dbReference type="InterPro" id="IPR024088">
    <property type="entry name" value="Tyr-tRNA-ligase_bac-type"/>
</dbReference>
<dbReference type="InterPro" id="IPR014729">
    <property type="entry name" value="Rossmann-like_a/b/a_fold"/>
</dbReference>
<dbReference type="GO" id="GO:0004831">
    <property type="term" value="F:tyrosine-tRNA ligase activity"/>
    <property type="evidence" value="ECO:0007669"/>
    <property type="project" value="UniProtKB-UniRule"/>
</dbReference>
<dbReference type="OrthoDB" id="9804243at2"/>
<dbReference type="GO" id="GO:0003723">
    <property type="term" value="F:RNA binding"/>
    <property type="evidence" value="ECO:0007669"/>
    <property type="project" value="UniProtKB-KW"/>
</dbReference>
<comment type="subcellular location">
    <subcellularLocation>
        <location evidence="8">Cytoplasm</location>
    </subcellularLocation>
</comment>
<dbReference type="SUPFAM" id="SSF52374">
    <property type="entry name" value="Nucleotidylyl transferase"/>
    <property type="match status" value="1"/>
</dbReference>
<organism evidence="11 12">
    <name type="scientific">Pseudodesulfovibrio senegalensis</name>
    <dbReference type="NCBI Taxonomy" id="1721087"/>
    <lineage>
        <taxon>Bacteria</taxon>
        <taxon>Pseudomonadati</taxon>
        <taxon>Thermodesulfobacteriota</taxon>
        <taxon>Desulfovibrionia</taxon>
        <taxon>Desulfovibrionales</taxon>
        <taxon>Desulfovibrionaceae</taxon>
    </lineage>
</organism>
<dbReference type="CDD" id="cd00805">
    <property type="entry name" value="TyrRS_core"/>
    <property type="match status" value="1"/>
</dbReference>
<dbReference type="Gene3D" id="3.10.290.10">
    <property type="entry name" value="RNA-binding S4 domain"/>
    <property type="match status" value="1"/>
</dbReference>
<keyword evidence="3 8" id="KW-0067">ATP-binding</keyword>
<evidence type="ECO:0000256" key="6">
    <source>
        <dbReference type="ARBA" id="ARBA00023146"/>
    </source>
</evidence>
<dbReference type="InterPro" id="IPR054608">
    <property type="entry name" value="SYY-like_C"/>
</dbReference>
<dbReference type="Proteomes" id="UP000438699">
    <property type="component" value="Unassembled WGS sequence"/>
</dbReference>
<evidence type="ECO:0000256" key="3">
    <source>
        <dbReference type="ARBA" id="ARBA00022840"/>
    </source>
</evidence>
<proteinExistence type="inferred from homology"/>
<evidence type="ECO:0000256" key="4">
    <source>
        <dbReference type="ARBA" id="ARBA00022884"/>
    </source>
</evidence>
<dbReference type="PRINTS" id="PR01040">
    <property type="entry name" value="TRNASYNTHTYR"/>
</dbReference>
<evidence type="ECO:0000313" key="12">
    <source>
        <dbReference type="Proteomes" id="UP000438699"/>
    </source>
</evidence>
<accession>A0A6N6N2J5</accession>
<dbReference type="PANTHER" id="PTHR11766:SF0">
    <property type="entry name" value="TYROSINE--TRNA LIGASE, MITOCHONDRIAL"/>
    <property type="match status" value="1"/>
</dbReference>
<keyword evidence="12" id="KW-1185">Reference proteome</keyword>
<feature type="binding site" evidence="8">
    <location>
        <position position="239"/>
    </location>
    <ligand>
        <name>ATP</name>
        <dbReference type="ChEBI" id="CHEBI:30616"/>
    </ligand>
</feature>
<dbReference type="FunFam" id="1.10.240.10:FF:000001">
    <property type="entry name" value="Tyrosine--tRNA ligase"/>
    <property type="match status" value="1"/>
</dbReference>
<sequence>MNIFDELQWRGLVNQVSDEDKVRDYLATSGASMYCGFDPTAESLHVGNLVPLLCLARMKKAGHNPIVLMGGATGMIGDPSGKDKERDLSSREALDERTAKIVSQVRRFFERVTGERPDVVNNYDWTKDMTAIELLRDVGKFYTVNWMLQKESVKGRIARDEVGISYTEFSYMILQGYDFYHLFKNRGTRLQIGGGDQWGNITSGCELVRRKTAVEGDPEEAFALTFPLITTAAGKKFGKSEKGAIFLNPEITSPYAFYQFWINTDDRDVIKFMKYFTFMTQEEIAEMETAVEERAHLREAQKRLAAEVTEMIHGKRELERVMAATEALFGKGDLKTVDPATLRSALDSAPAFNYGKGADLPELAQTLVDLNLCKSKGQARKDIKAGGVYINGERAAEGQDLADSDFIGGEVLVIRKGKKNYGLVTRV</sequence>
<evidence type="ECO:0000256" key="9">
    <source>
        <dbReference type="PROSITE-ProRule" id="PRU00182"/>
    </source>
</evidence>
<dbReference type="AlphaFoldDB" id="A0A6N6N2J5"/>
<dbReference type="InterPro" id="IPR024107">
    <property type="entry name" value="Tyr-tRNA-ligase_bac_1"/>
</dbReference>
<comment type="similarity">
    <text evidence="8">Belongs to the class-I aminoacyl-tRNA synthetase family. TyrS type 1 subfamily.</text>
</comment>
<dbReference type="GO" id="GO:0005524">
    <property type="term" value="F:ATP binding"/>
    <property type="evidence" value="ECO:0007669"/>
    <property type="project" value="UniProtKB-UniRule"/>
</dbReference>
<gene>
    <name evidence="8" type="primary">tyrS</name>
    <name evidence="11" type="ORF">F8A88_09850</name>
</gene>
<dbReference type="InterPro" id="IPR001412">
    <property type="entry name" value="aa-tRNA-synth_I_CS"/>
</dbReference>
<keyword evidence="6 8" id="KW-0030">Aminoacyl-tRNA synthetase</keyword>
<dbReference type="Pfam" id="PF22421">
    <property type="entry name" value="SYY_C-terminal"/>
    <property type="match status" value="1"/>
</dbReference>
<comment type="subunit">
    <text evidence="8">Homodimer.</text>
</comment>
<evidence type="ECO:0000256" key="8">
    <source>
        <dbReference type="HAMAP-Rule" id="MF_02006"/>
    </source>
</evidence>
<dbReference type="NCBIfam" id="TIGR00234">
    <property type="entry name" value="tyrS"/>
    <property type="match status" value="1"/>
</dbReference>
<dbReference type="InterPro" id="IPR002307">
    <property type="entry name" value="Tyr-tRNA-ligase"/>
</dbReference>
<evidence type="ECO:0000313" key="11">
    <source>
        <dbReference type="EMBL" id="KAB1441878.1"/>
    </source>
</evidence>
<keyword evidence="5 8" id="KW-0648">Protein biosynthesis</keyword>
<dbReference type="PROSITE" id="PS50889">
    <property type="entry name" value="S4"/>
    <property type="match status" value="1"/>
</dbReference>
<evidence type="ECO:0000256" key="2">
    <source>
        <dbReference type="ARBA" id="ARBA00022741"/>
    </source>
</evidence>
<evidence type="ECO:0000256" key="7">
    <source>
        <dbReference type="ARBA" id="ARBA00048248"/>
    </source>
</evidence>
<dbReference type="GO" id="GO:0006437">
    <property type="term" value="P:tyrosyl-tRNA aminoacylation"/>
    <property type="evidence" value="ECO:0007669"/>
    <property type="project" value="UniProtKB-UniRule"/>
</dbReference>
<evidence type="ECO:0000256" key="5">
    <source>
        <dbReference type="ARBA" id="ARBA00022917"/>
    </source>
</evidence>
<dbReference type="PANTHER" id="PTHR11766">
    <property type="entry name" value="TYROSYL-TRNA SYNTHETASE"/>
    <property type="match status" value="1"/>
</dbReference>
<feature type="binding site" evidence="8">
    <location>
        <position position="34"/>
    </location>
    <ligand>
        <name>L-tyrosine</name>
        <dbReference type="ChEBI" id="CHEBI:58315"/>
    </ligand>
</feature>
<protein>
    <recommendedName>
        <fullName evidence="8">Tyrosine--tRNA ligase</fullName>
        <ecNumber evidence="8">6.1.1.1</ecNumber>
    </recommendedName>
    <alternativeName>
        <fullName evidence="8">Tyrosyl-tRNA synthetase</fullName>
        <shortName evidence="8">TyrRS</shortName>
    </alternativeName>
</protein>
<reference evidence="11 12" key="1">
    <citation type="journal article" date="2017" name="Int. J. Syst. Evol. Microbiol.">
        <title>Desulfovibrio senegalensis sp. nov., a mesophilic sulfate reducer isolated from marine sediment.</title>
        <authorList>
            <person name="Thioye A."/>
            <person name="Gam Z.B.A."/>
            <person name="Mbengue M."/>
            <person name="Cayol J.L."/>
            <person name="Joseph-Bartoli M."/>
            <person name="Toure-Kane C."/>
            <person name="Labat M."/>
        </authorList>
    </citation>
    <scope>NUCLEOTIDE SEQUENCE [LARGE SCALE GENOMIC DNA]</scope>
    <source>
        <strain evidence="11 12">DSM 101509</strain>
    </source>
</reference>
<dbReference type="SUPFAM" id="SSF55174">
    <property type="entry name" value="Alpha-L RNA-binding motif"/>
    <property type="match status" value="1"/>
</dbReference>